<dbReference type="InterPro" id="IPR009061">
    <property type="entry name" value="DNA-bd_dom_put_sf"/>
</dbReference>
<dbReference type="GO" id="GO:0005737">
    <property type="term" value="C:cytoplasm"/>
    <property type="evidence" value="ECO:0007669"/>
    <property type="project" value="UniProtKB-SubCell"/>
</dbReference>
<evidence type="ECO:0000256" key="10">
    <source>
        <dbReference type="ARBA" id="ARBA00023163"/>
    </source>
</evidence>
<sequence length="136" mass="15186">MNISEIAKKTGLTAKAIRFYEEKGLITPPERGENSYRYYQDRHLNELGLLKQAKDVGFTLEECGELLSLFRNPARHSADVKNTTMAKIAELEQTIAKLSAIKDTLQNLVDACPGDENADCPIIDHLSRGCCHHDKA</sequence>
<keyword evidence="4" id="KW-0963">Cytoplasm</keyword>
<dbReference type="CDD" id="cd01108">
    <property type="entry name" value="HTH_CueR"/>
    <property type="match status" value="1"/>
</dbReference>
<evidence type="ECO:0000256" key="5">
    <source>
        <dbReference type="ARBA" id="ARBA00022723"/>
    </source>
</evidence>
<keyword evidence="5" id="KW-0479">Metal-binding</keyword>
<dbReference type="RefSeq" id="WP_014656544.1">
    <property type="nucleotide sequence ID" value="NC_017731.1"/>
</dbReference>
<organism evidence="15 16">
    <name type="scientific">Providencia stuartii (strain MRSN 2154)</name>
    <dbReference type="NCBI Taxonomy" id="1157951"/>
    <lineage>
        <taxon>Bacteria</taxon>
        <taxon>Pseudomonadati</taxon>
        <taxon>Pseudomonadota</taxon>
        <taxon>Gammaproteobacteria</taxon>
        <taxon>Enterobacterales</taxon>
        <taxon>Morganellaceae</taxon>
        <taxon>Providencia</taxon>
    </lineage>
</organism>
<dbReference type="InterPro" id="IPR047057">
    <property type="entry name" value="MerR_fam"/>
</dbReference>
<evidence type="ECO:0000256" key="13">
    <source>
        <dbReference type="SAM" id="Coils"/>
    </source>
</evidence>
<dbReference type="GO" id="GO:0005507">
    <property type="term" value="F:copper ion binding"/>
    <property type="evidence" value="ECO:0007669"/>
    <property type="project" value="InterPro"/>
</dbReference>
<evidence type="ECO:0000256" key="6">
    <source>
        <dbReference type="ARBA" id="ARBA00023008"/>
    </source>
</evidence>
<accession>A0A140NIX2</accession>
<keyword evidence="6" id="KW-0186">Copper</keyword>
<dbReference type="Gene3D" id="1.10.1660.10">
    <property type="match status" value="1"/>
</dbReference>
<comment type="subunit">
    <text evidence="2">Homodimer.</text>
</comment>
<name>A0A140NIX2_PROSM</name>
<evidence type="ECO:0000256" key="3">
    <source>
        <dbReference type="ARBA" id="ARBA00017250"/>
    </source>
</evidence>
<evidence type="ECO:0000313" key="16">
    <source>
        <dbReference type="Proteomes" id="UP000005012"/>
    </source>
</evidence>
<reference evidence="15 16" key="1">
    <citation type="journal article" date="2012" name="J. Bacteriol.">
        <title>Complete Genome Sequence of Providencia stuartii Clinical Isolate MRSN 2154.</title>
        <authorList>
            <person name="Clifford R.J."/>
            <person name="Hang J."/>
            <person name="Riley M.C."/>
            <person name="Onmus-Leone F."/>
            <person name="Kuschner R.A."/>
            <person name="Lesho E.P."/>
            <person name="Waterman P.E."/>
        </authorList>
    </citation>
    <scope>NUCLEOTIDE SEQUENCE [LARGE SCALE GENOMIC DNA]</scope>
    <source>
        <strain evidence="15 16">MRSN 2154</strain>
    </source>
</reference>
<evidence type="ECO:0000259" key="14">
    <source>
        <dbReference type="PROSITE" id="PS50937"/>
    </source>
</evidence>
<evidence type="ECO:0000256" key="1">
    <source>
        <dbReference type="ARBA" id="ARBA00004496"/>
    </source>
</evidence>
<evidence type="ECO:0000256" key="2">
    <source>
        <dbReference type="ARBA" id="ARBA00011738"/>
    </source>
</evidence>
<dbReference type="EMBL" id="CP003488">
    <property type="protein sequence ID" value="AFH92851.1"/>
    <property type="molecule type" value="Genomic_DNA"/>
</dbReference>
<dbReference type="AlphaFoldDB" id="A0A140NIX2"/>
<evidence type="ECO:0000256" key="8">
    <source>
        <dbReference type="ARBA" id="ARBA00023125"/>
    </source>
</evidence>
<dbReference type="GO" id="GO:0045893">
    <property type="term" value="P:positive regulation of DNA-templated transcription"/>
    <property type="evidence" value="ECO:0007669"/>
    <property type="project" value="InterPro"/>
</dbReference>
<keyword evidence="7" id="KW-0805">Transcription regulation</keyword>
<dbReference type="PRINTS" id="PR00040">
    <property type="entry name" value="HTHMERR"/>
</dbReference>
<dbReference type="HOGENOM" id="CLU_060077_2_0_6"/>
<reference evidence="16" key="2">
    <citation type="submission" date="2012-04" db="EMBL/GenBank/DDBJ databases">
        <title>Complete genome sequence of Providencia stuartii clinical isolate MRSN 2154.</title>
        <authorList>
            <person name="Clifford R.J."/>
            <person name="Hang J."/>
            <person name="Riley M.C."/>
            <person name="Onmus-Leone F."/>
            <person name="Kuschner R.A."/>
            <person name="Lesho E.P."/>
            <person name="Waterman P.E."/>
        </authorList>
    </citation>
    <scope>NUCLEOTIDE SEQUENCE [LARGE SCALE GENOMIC DNA]</scope>
    <source>
        <strain evidence="16">MRSN 2154</strain>
    </source>
</reference>
<keyword evidence="8 15" id="KW-0238">DNA-binding</keyword>
<protein>
    <recommendedName>
        <fullName evidence="3">HTH-type transcriptional regulator CueR</fullName>
    </recommendedName>
    <alternativeName>
        <fullName evidence="12">Copper efflux regulator</fullName>
    </alternativeName>
    <alternativeName>
        <fullName evidence="11">Copper export regulator</fullName>
    </alternativeName>
</protein>
<evidence type="ECO:0000256" key="12">
    <source>
        <dbReference type="ARBA" id="ARBA00032335"/>
    </source>
</evidence>
<dbReference type="PANTHER" id="PTHR30204:SF16">
    <property type="entry name" value="HTH-TYPE TRANSCRIPTIONAL REGULATOR CUER"/>
    <property type="match status" value="1"/>
</dbReference>
<dbReference type="PROSITE" id="PS00552">
    <property type="entry name" value="HTH_MERR_1"/>
    <property type="match status" value="1"/>
</dbReference>
<keyword evidence="10" id="KW-0804">Transcription</keyword>
<comment type="subcellular location">
    <subcellularLocation>
        <location evidence="1">Cytoplasm</location>
    </subcellularLocation>
</comment>
<dbReference type="InterPro" id="IPR011789">
    <property type="entry name" value="CueR"/>
</dbReference>
<dbReference type="KEGG" id="psi:S70_04855"/>
<dbReference type="Proteomes" id="UP000005012">
    <property type="component" value="Chromosome"/>
</dbReference>
<dbReference type="PROSITE" id="PS50937">
    <property type="entry name" value="HTH_MERR_2"/>
    <property type="match status" value="1"/>
</dbReference>
<evidence type="ECO:0000256" key="7">
    <source>
        <dbReference type="ARBA" id="ARBA00023015"/>
    </source>
</evidence>
<dbReference type="OrthoDB" id="9808480at2"/>
<feature type="domain" description="HTH merR-type" evidence="14">
    <location>
        <begin position="1"/>
        <end position="69"/>
    </location>
</feature>
<proteinExistence type="predicted"/>
<keyword evidence="9" id="KW-0010">Activator</keyword>
<dbReference type="NCBIfam" id="TIGR02044">
    <property type="entry name" value="CueR"/>
    <property type="match status" value="1"/>
</dbReference>
<evidence type="ECO:0000256" key="4">
    <source>
        <dbReference type="ARBA" id="ARBA00022490"/>
    </source>
</evidence>
<dbReference type="GeneID" id="93518360"/>
<dbReference type="GO" id="GO:0003677">
    <property type="term" value="F:DNA binding"/>
    <property type="evidence" value="ECO:0007669"/>
    <property type="project" value="UniProtKB-KW"/>
</dbReference>
<dbReference type="GO" id="GO:0003700">
    <property type="term" value="F:DNA-binding transcription factor activity"/>
    <property type="evidence" value="ECO:0007669"/>
    <property type="project" value="InterPro"/>
</dbReference>
<evidence type="ECO:0000256" key="11">
    <source>
        <dbReference type="ARBA" id="ARBA00031472"/>
    </source>
</evidence>
<dbReference type="SUPFAM" id="SSF46955">
    <property type="entry name" value="Putative DNA-binding domain"/>
    <property type="match status" value="1"/>
</dbReference>
<dbReference type="PANTHER" id="PTHR30204">
    <property type="entry name" value="REDOX-CYCLING DRUG-SENSING TRANSCRIPTIONAL ACTIVATOR SOXR"/>
    <property type="match status" value="1"/>
</dbReference>
<feature type="coiled-coil region" evidence="13">
    <location>
        <begin position="81"/>
        <end position="108"/>
    </location>
</feature>
<keyword evidence="13" id="KW-0175">Coiled coil</keyword>
<dbReference type="PATRIC" id="fig|1157951.4.peg.961"/>
<evidence type="ECO:0000313" key="15">
    <source>
        <dbReference type="EMBL" id="AFH92851.1"/>
    </source>
</evidence>
<dbReference type="InterPro" id="IPR000551">
    <property type="entry name" value="MerR-type_HTH_dom"/>
</dbReference>
<evidence type="ECO:0000256" key="9">
    <source>
        <dbReference type="ARBA" id="ARBA00023159"/>
    </source>
</evidence>
<dbReference type="SMART" id="SM00422">
    <property type="entry name" value="HTH_MERR"/>
    <property type="match status" value="1"/>
</dbReference>
<dbReference type="Pfam" id="PF13411">
    <property type="entry name" value="MerR_1"/>
    <property type="match status" value="1"/>
</dbReference>
<gene>
    <name evidence="15" type="ordered locus">S70_04855</name>
</gene>